<evidence type="ECO:0000259" key="2">
    <source>
        <dbReference type="Pfam" id="PF06580"/>
    </source>
</evidence>
<keyword evidence="4" id="KW-0418">Kinase</keyword>
<feature type="transmembrane region" description="Helical" evidence="1">
    <location>
        <begin position="371"/>
        <end position="392"/>
    </location>
</feature>
<feature type="transmembrane region" description="Helical" evidence="1">
    <location>
        <begin position="398"/>
        <end position="418"/>
    </location>
</feature>
<proteinExistence type="predicted"/>
<dbReference type="SUPFAM" id="SSF55874">
    <property type="entry name" value="ATPase domain of HSP90 chaperone/DNA topoisomerase II/histidine kinase"/>
    <property type="match status" value="1"/>
</dbReference>
<dbReference type="InterPro" id="IPR050640">
    <property type="entry name" value="Bact_2-comp_sensor_kinase"/>
</dbReference>
<keyword evidence="1" id="KW-0812">Transmembrane</keyword>
<evidence type="ECO:0000256" key="1">
    <source>
        <dbReference type="SAM" id="Phobius"/>
    </source>
</evidence>
<feature type="domain" description="2TM" evidence="3">
    <location>
        <begin position="363"/>
        <end position="441"/>
    </location>
</feature>
<reference evidence="5" key="1">
    <citation type="journal article" date="2019" name="Int. J. Syst. Evol. Microbiol.">
        <title>The Global Catalogue of Microorganisms (GCM) 10K type strain sequencing project: providing services to taxonomists for standard genome sequencing and annotation.</title>
        <authorList>
            <consortium name="The Broad Institute Genomics Platform"/>
            <consortium name="The Broad Institute Genome Sequencing Center for Infectious Disease"/>
            <person name="Wu L."/>
            <person name="Ma J."/>
        </authorList>
    </citation>
    <scope>NUCLEOTIDE SEQUENCE [LARGE SCALE GENOMIC DNA]</scope>
    <source>
        <strain evidence="5">KCTC 52924</strain>
    </source>
</reference>
<keyword evidence="5" id="KW-1185">Reference proteome</keyword>
<protein>
    <submittedName>
        <fullName evidence="4">Histidine kinase</fullName>
    </submittedName>
</protein>
<accession>A0ABW5VLH2</accession>
<dbReference type="Gene3D" id="3.30.565.10">
    <property type="entry name" value="Histidine kinase-like ATPase, C-terminal domain"/>
    <property type="match status" value="1"/>
</dbReference>
<keyword evidence="4" id="KW-0808">Transferase</keyword>
<dbReference type="GO" id="GO:0016301">
    <property type="term" value="F:kinase activity"/>
    <property type="evidence" value="ECO:0007669"/>
    <property type="project" value="UniProtKB-KW"/>
</dbReference>
<feature type="transmembrane region" description="Helical" evidence="1">
    <location>
        <begin position="122"/>
        <end position="141"/>
    </location>
</feature>
<dbReference type="Pfam" id="PF06580">
    <property type="entry name" value="His_kinase"/>
    <property type="match status" value="1"/>
</dbReference>
<name>A0ABW5VLH2_9FLAO</name>
<keyword evidence="1" id="KW-0472">Membrane</keyword>
<dbReference type="InterPro" id="IPR010559">
    <property type="entry name" value="Sig_transdc_His_kin_internal"/>
</dbReference>
<dbReference type="PANTHER" id="PTHR34220">
    <property type="entry name" value="SENSOR HISTIDINE KINASE YPDA"/>
    <property type="match status" value="1"/>
</dbReference>
<sequence>MNRFIKHIRNAVLIGTLIYFIFLAIFFFMGRFDDGFSYDGAVQEYYSNLIYSVTLYLLNAYWIQYLIVKHKNKILSKKPLLIGITGNIVLSLIGIFLARLMLRVGLESMPLVDFLRGEKVGYYKISMLIALMISIIFYVAWHFKYRQENKVKEQKIIAGTASAKFDALKNQLDPHFLFNSLNVLTSLIEEDPIQAQKFTTSLSKVYRYVLEQKNKDLVTVDEELSFARTYIKLLKMRFEESIVFHIPEHSSKPEAKIVPLSLQLLLENAVKHNIVTAARPLRIRVYEEDGMLCVSNNHQEKQVVKKSSGVGLMNIQQRYQILSKREVLIQKQNSEFTVKLPMLTQKLNNLETQELFIEDKRYKKAKERVEALKSFYGNIVAYIVVMPILAVMNYNTTSFPWAIFPALGWGFGVVMHGLDAYGRTPILGKGWEERTMRKLMEDDDF</sequence>
<dbReference type="InterPro" id="IPR036890">
    <property type="entry name" value="HATPase_C_sf"/>
</dbReference>
<evidence type="ECO:0000259" key="3">
    <source>
        <dbReference type="Pfam" id="PF13239"/>
    </source>
</evidence>
<dbReference type="InterPro" id="IPR025698">
    <property type="entry name" value="2TM_dom"/>
</dbReference>
<feature type="transmembrane region" description="Helical" evidence="1">
    <location>
        <begin position="80"/>
        <end position="102"/>
    </location>
</feature>
<dbReference type="PANTHER" id="PTHR34220:SF7">
    <property type="entry name" value="SENSOR HISTIDINE KINASE YPDA"/>
    <property type="match status" value="1"/>
</dbReference>
<feature type="transmembrane region" description="Helical" evidence="1">
    <location>
        <begin position="49"/>
        <end position="68"/>
    </location>
</feature>
<feature type="transmembrane region" description="Helical" evidence="1">
    <location>
        <begin position="12"/>
        <end position="29"/>
    </location>
</feature>
<dbReference type="Pfam" id="PF13239">
    <property type="entry name" value="2TM"/>
    <property type="match status" value="1"/>
</dbReference>
<keyword evidence="1" id="KW-1133">Transmembrane helix</keyword>
<organism evidence="4 5">
    <name type="scientific">Arenibacter antarcticus</name>
    <dbReference type="NCBI Taxonomy" id="2040469"/>
    <lineage>
        <taxon>Bacteria</taxon>
        <taxon>Pseudomonadati</taxon>
        <taxon>Bacteroidota</taxon>
        <taxon>Flavobacteriia</taxon>
        <taxon>Flavobacteriales</taxon>
        <taxon>Flavobacteriaceae</taxon>
        <taxon>Arenibacter</taxon>
    </lineage>
</organism>
<evidence type="ECO:0000313" key="4">
    <source>
        <dbReference type="EMBL" id="MFD2791871.1"/>
    </source>
</evidence>
<evidence type="ECO:0000313" key="5">
    <source>
        <dbReference type="Proteomes" id="UP001597532"/>
    </source>
</evidence>
<feature type="domain" description="Signal transduction histidine kinase internal region" evidence="2">
    <location>
        <begin position="163"/>
        <end position="241"/>
    </location>
</feature>
<dbReference type="Proteomes" id="UP001597532">
    <property type="component" value="Unassembled WGS sequence"/>
</dbReference>
<dbReference type="EMBL" id="JBHUOK010000034">
    <property type="protein sequence ID" value="MFD2791871.1"/>
    <property type="molecule type" value="Genomic_DNA"/>
</dbReference>
<dbReference type="RefSeq" id="WP_251808737.1">
    <property type="nucleotide sequence ID" value="NZ_CP166679.1"/>
</dbReference>
<gene>
    <name evidence="4" type="ORF">ACFS1K_19035</name>
</gene>
<comment type="caution">
    <text evidence="4">The sequence shown here is derived from an EMBL/GenBank/DDBJ whole genome shotgun (WGS) entry which is preliminary data.</text>
</comment>